<proteinExistence type="predicted"/>
<evidence type="ECO:0008006" key="7">
    <source>
        <dbReference type="Google" id="ProtNLM"/>
    </source>
</evidence>
<evidence type="ECO:0000259" key="3">
    <source>
        <dbReference type="Pfam" id="PF13359"/>
    </source>
</evidence>
<comment type="cofactor">
    <cofactor evidence="1">
        <name>a divalent metal cation</name>
        <dbReference type="ChEBI" id="CHEBI:60240"/>
    </cofactor>
</comment>
<dbReference type="VEuPathDB" id="VectorBase:HLOH_048356"/>
<evidence type="ECO:0000259" key="4">
    <source>
        <dbReference type="Pfam" id="PF13613"/>
    </source>
</evidence>
<dbReference type="PANTHER" id="PTHR23080">
    <property type="entry name" value="THAP DOMAIN PROTEIN"/>
    <property type="match status" value="1"/>
</dbReference>
<organism evidence="5 6">
    <name type="scientific">Haemaphysalis longicornis</name>
    <name type="common">Bush tick</name>
    <dbReference type="NCBI Taxonomy" id="44386"/>
    <lineage>
        <taxon>Eukaryota</taxon>
        <taxon>Metazoa</taxon>
        <taxon>Ecdysozoa</taxon>
        <taxon>Arthropoda</taxon>
        <taxon>Chelicerata</taxon>
        <taxon>Arachnida</taxon>
        <taxon>Acari</taxon>
        <taxon>Parasitiformes</taxon>
        <taxon>Ixodida</taxon>
        <taxon>Ixodoidea</taxon>
        <taxon>Ixodidae</taxon>
        <taxon>Haemaphysalinae</taxon>
        <taxon>Haemaphysalis</taxon>
    </lineage>
</organism>
<dbReference type="InterPro" id="IPR027805">
    <property type="entry name" value="Transposase_HTH_dom"/>
</dbReference>
<protein>
    <recommendedName>
        <fullName evidence="7">DDE Tnp4 domain-containing protein</fullName>
    </recommendedName>
</protein>
<dbReference type="Pfam" id="PF13613">
    <property type="entry name" value="HTH_Tnp_4"/>
    <property type="match status" value="1"/>
</dbReference>
<dbReference type="GO" id="GO:0046872">
    <property type="term" value="F:metal ion binding"/>
    <property type="evidence" value="ECO:0007669"/>
    <property type="project" value="UniProtKB-KW"/>
</dbReference>
<feature type="domain" description="DDE Tnp4" evidence="3">
    <location>
        <begin position="67"/>
        <end position="131"/>
    </location>
</feature>
<keyword evidence="2" id="KW-0479">Metal-binding</keyword>
<dbReference type="AlphaFoldDB" id="A0A9J6GHK6"/>
<evidence type="ECO:0000313" key="6">
    <source>
        <dbReference type="Proteomes" id="UP000821853"/>
    </source>
</evidence>
<sequence length="137" mass="15599">MIHGLPFSAMAVLFGIHKTTAARIFHAVLGTLAYATSGWIYRLDRYVTQKTLPDCFKVNYPKCTLIVDCTEVRTETPSEVRPAACAVFRLQERFTLKFLVAIAPYGFIVFKSKAYGGRCTDTHVVVNSGFWKWWLKR</sequence>
<dbReference type="PANTHER" id="PTHR23080:SF143">
    <property type="entry name" value="SI:DKEY-56D12.4"/>
    <property type="match status" value="1"/>
</dbReference>
<evidence type="ECO:0000313" key="5">
    <source>
        <dbReference type="EMBL" id="KAH9374917.1"/>
    </source>
</evidence>
<evidence type="ECO:0000256" key="2">
    <source>
        <dbReference type="ARBA" id="ARBA00022723"/>
    </source>
</evidence>
<dbReference type="Proteomes" id="UP000821853">
    <property type="component" value="Chromosome 5"/>
</dbReference>
<gene>
    <name evidence="5" type="ORF">HPB48_019406</name>
</gene>
<accession>A0A9J6GHK6</accession>
<feature type="domain" description="Transposase Helix-turn-helix" evidence="4">
    <location>
        <begin position="3"/>
        <end position="35"/>
    </location>
</feature>
<name>A0A9J6GHK6_HAELO</name>
<comment type="caution">
    <text evidence="5">The sequence shown here is derived from an EMBL/GenBank/DDBJ whole genome shotgun (WGS) entry which is preliminary data.</text>
</comment>
<dbReference type="OrthoDB" id="6494693at2759"/>
<dbReference type="Pfam" id="PF13359">
    <property type="entry name" value="DDE_Tnp_4"/>
    <property type="match status" value="1"/>
</dbReference>
<reference evidence="5 6" key="1">
    <citation type="journal article" date="2020" name="Cell">
        <title>Large-Scale Comparative Analyses of Tick Genomes Elucidate Their Genetic Diversity and Vector Capacities.</title>
        <authorList>
            <consortium name="Tick Genome and Microbiome Consortium (TIGMIC)"/>
            <person name="Jia N."/>
            <person name="Wang J."/>
            <person name="Shi W."/>
            <person name="Du L."/>
            <person name="Sun Y."/>
            <person name="Zhan W."/>
            <person name="Jiang J.F."/>
            <person name="Wang Q."/>
            <person name="Zhang B."/>
            <person name="Ji P."/>
            <person name="Bell-Sakyi L."/>
            <person name="Cui X.M."/>
            <person name="Yuan T.T."/>
            <person name="Jiang B.G."/>
            <person name="Yang W.F."/>
            <person name="Lam T.T."/>
            <person name="Chang Q.C."/>
            <person name="Ding S.J."/>
            <person name="Wang X.J."/>
            <person name="Zhu J.G."/>
            <person name="Ruan X.D."/>
            <person name="Zhao L."/>
            <person name="Wei J.T."/>
            <person name="Ye R.Z."/>
            <person name="Que T.C."/>
            <person name="Du C.H."/>
            <person name="Zhou Y.H."/>
            <person name="Cheng J.X."/>
            <person name="Dai P.F."/>
            <person name="Guo W.B."/>
            <person name="Han X.H."/>
            <person name="Huang E.J."/>
            <person name="Li L.F."/>
            <person name="Wei W."/>
            <person name="Gao Y.C."/>
            <person name="Liu J.Z."/>
            <person name="Shao H.Z."/>
            <person name="Wang X."/>
            <person name="Wang C.C."/>
            <person name="Yang T.C."/>
            <person name="Huo Q.B."/>
            <person name="Li W."/>
            <person name="Chen H.Y."/>
            <person name="Chen S.E."/>
            <person name="Zhou L.G."/>
            <person name="Ni X.B."/>
            <person name="Tian J.H."/>
            <person name="Sheng Y."/>
            <person name="Liu T."/>
            <person name="Pan Y.S."/>
            <person name="Xia L.Y."/>
            <person name="Li J."/>
            <person name="Zhao F."/>
            <person name="Cao W.C."/>
        </authorList>
    </citation>
    <scope>NUCLEOTIDE SEQUENCE [LARGE SCALE GENOMIC DNA]</scope>
    <source>
        <strain evidence="5">HaeL-2018</strain>
    </source>
</reference>
<evidence type="ECO:0000256" key="1">
    <source>
        <dbReference type="ARBA" id="ARBA00001968"/>
    </source>
</evidence>
<keyword evidence="6" id="KW-1185">Reference proteome</keyword>
<dbReference type="InterPro" id="IPR027806">
    <property type="entry name" value="HARBI1_dom"/>
</dbReference>
<dbReference type="EMBL" id="JABSTR010000007">
    <property type="protein sequence ID" value="KAH9374917.1"/>
    <property type="molecule type" value="Genomic_DNA"/>
</dbReference>